<protein>
    <submittedName>
        <fullName evidence="1">Uncharacterized protein</fullName>
    </submittedName>
</protein>
<accession>A0AAF0PNI3</accession>
<reference evidence="1" key="1">
    <citation type="submission" date="2023-08" db="EMBL/GenBank/DDBJ databases">
        <title>A de novo genome assembly of Solanum verrucosum Schlechtendal, a Mexican diploid species geographically isolated from the other diploid A-genome species in potato relatives.</title>
        <authorList>
            <person name="Hosaka K."/>
        </authorList>
    </citation>
    <scope>NUCLEOTIDE SEQUENCE</scope>
    <source>
        <tissue evidence="1">Young leaves</tissue>
    </source>
</reference>
<proteinExistence type="predicted"/>
<dbReference type="EMBL" id="CP133612">
    <property type="protein sequence ID" value="WMV08026.1"/>
    <property type="molecule type" value="Genomic_DNA"/>
</dbReference>
<dbReference type="AlphaFoldDB" id="A0AAF0PNI3"/>
<gene>
    <name evidence="1" type="ORF">MTR67_001411</name>
</gene>
<organism evidence="1 2">
    <name type="scientific">Solanum verrucosum</name>
    <dbReference type="NCBI Taxonomy" id="315347"/>
    <lineage>
        <taxon>Eukaryota</taxon>
        <taxon>Viridiplantae</taxon>
        <taxon>Streptophyta</taxon>
        <taxon>Embryophyta</taxon>
        <taxon>Tracheophyta</taxon>
        <taxon>Spermatophyta</taxon>
        <taxon>Magnoliopsida</taxon>
        <taxon>eudicotyledons</taxon>
        <taxon>Gunneridae</taxon>
        <taxon>Pentapetalae</taxon>
        <taxon>asterids</taxon>
        <taxon>lamiids</taxon>
        <taxon>Solanales</taxon>
        <taxon>Solanaceae</taxon>
        <taxon>Solanoideae</taxon>
        <taxon>Solaneae</taxon>
        <taxon>Solanum</taxon>
    </lineage>
</organism>
<name>A0AAF0PNI3_SOLVR</name>
<keyword evidence="2" id="KW-1185">Reference proteome</keyword>
<sequence length="44" mass="4801">MLPDVLLISSQVQGLSPLQSMFVQDYLLYSYQAVTLVVGEAPVS</sequence>
<evidence type="ECO:0000313" key="2">
    <source>
        <dbReference type="Proteomes" id="UP001234989"/>
    </source>
</evidence>
<evidence type="ECO:0000313" key="1">
    <source>
        <dbReference type="EMBL" id="WMV08026.1"/>
    </source>
</evidence>
<dbReference type="Proteomes" id="UP001234989">
    <property type="component" value="Chromosome 1"/>
</dbReference>